<keyword evidence="1" id="KW-0472">Membrane</keyword>
<keyword evidence="1" id="KW-0812">Transmembrane</keyword>
<sequence length="90" mass="10089">MVYLCLALYAPYESNSSPCKRTRLMIPDIFLLAYSALPALLLYHLNYCAATKRGRGGDVELDHEKSEESVMLRISGISYRCVPILEDSDG</sequence>
<name>A0A016TMW4_9BILA</name>
<proteinExistence type="predicted"/>
<evidence type="ECO:0000313" key="3">
    <source>
        <dbReference type="Proteomes" id="UP000024635"/>
    </source>
</evidence>
<keyword evidence="3" id="KW-1185">Reference proteome</keyword>
<evidence type="ECO:0000256" key="1">
    <source>
        <dbReference type="SAM" id="Phobius"/>
    </source>
</evidence>
<feature type="transmembrane region" description="Helical" evidence="1">
    <location>
        <begin position="26"/>
        <end position="45"/>
    </location>
</feature>
<dbReference type="Proteomes" id="UP000024635">
    <property type="component" value="Unassembled WGS sequence"/>
</dbReference>
<reference evidence="3" key="1">
    <citation type="journal article" date="2015" name="Nat. Genet.">
        <title>The genome and transcriptome of the zoonotic hookworm Ancylostoma ceylanicum identify infection-specific gene families.</title>
        <authorList>
            <person name="Schwarz E.M."/>
            <person name="Hu Y."/>
            <person name="Antoshechkin I."/>
            <person name="Miller M.M."/>
            <person name="Sternberg P.W."/>
            <person name="Aroian R.V."/>
        </authorList>
    </citation>
    <scope>NUCLEOTIDE SEQUENCE</scope>
    <source>
        <strain evidence="3">HY135</strain>
    </source>
</reference>
<accession>A0A016TMW4</accession>
<protein>
    <submittedName>
        <fullName evidence="2">Uncharacterized protein</fullName>
    </submittedName>
</protein>
<gene>
    <name evidence="2" type="primary">Acey_s0088.g2152</name>
    <name evidence="2" type="ORF">Y032_0088g2152</name>
</gene>
<comment type="caution">
    <text evidence="2">The sequence shown here is derived from an EMBL/GenBank/DDBJ whole genome shotgun (WGS) entry which is preliminary data.</text>
</comment>
<dbReference type="AlphaFoldDB" id="A0A016TMW4"/>
<keyword evidence="1" id="KW-1133">Transmembrane helix</keyword>
<organism evidence="2 3">
    <name type="scientific">Ancylostoma ceylanicum</name>
    <dbReference type="NCBI Taxonomy" id="53326"/>
    <lineage>
        <taxon>Eukaryota</taxon>
        <taxon>Metazoa</taxon>
        <taxon>Ecdysozoa</taxon>
        <taxon>Nematoda</taxon>
        <taxon>Chromadorea</taxon>
        <taxon>Rhabditida</taxon>
        <taxon>Rhabditina</taxon>
        <taxon>Rhabditomorpha</taxon>
        <taxon>Strongyloidea</taxon>
        <taxon>Ancylostomatidae</taxon>
        <taxon>Ancylostomatinae</taxon>
        <taxon>Ancylostoma</taxon>
    </lineage>
</organism>
<dbReference type="EMBL" id="JARK01001424">
    <property type="protein sequence ID" value="EYC04349.1"/>
    <property type="molecule type" value="Genomic_DNA"/>
</dbReference>
<evidence type="ECO:0000313" key="2">
    <source>
        <dbReference type="EMBL" id="EYC04349.1"/>
    </source>
</evidence>